<dbReference type="VEuPathDB" id="AmoebaDB:NF0031860"/>
<dbReference type="GO" id="GO:0016192">
    <property type="term" value="P:vesicle-mediated transport"/>
    <property type="evidence" value="ECO:0007669"/>
    <property type="project" value="InterPro"/>
</dbReference>
<evidence type="ECO:0000256" key="3">
    <source>
        <dbReference type="ARBA" id="ARBA00022927"/>
    </source>
</evidence>
<dbReference type="GeneID" id="68111624"/>
<dbReference type="OrthoDB" id="29308at2759"/>
<dbReference type="GO" id="GO:0012505">
    <property type="term" value="C:endomembrane system"/>
    <property type="evidence" value="ECO:0007669"/>
    <property type="project" value="UniProtKB-SubCell"/>
</dbReference>
<dbReference type="Proteomes" id="UP000444721">
    <property type="component" value="Unassembled WGS sequence"/>
</dbReference>
<evidence type="ECO:0000256" key="4">
    <source>
        <dbReference type="ARBA" id="ARBA00023136"/>
    </source>
</evidence>
<accession>A0A6A5BHV6</accession>
<keyword evidence="3" id="KW-0653">Protein transport</keyword>
<gene>
    <name evidence="6" type="ORF">FDP41_004406</name>
</gene>
<dbReference type="Pfam" id="PF01602">
    <property type="entry name" value="Adaptin_N"/>
    <property type="match status" value="1"/>
</dbReference>
<dbReference type="VEuPathDB" id="AmoebaDB:NfTy_083790"/>
<dbReference type="InterPro" id="IPR011989">
    <property type="entry name" value="ARM-like"/>
</dbReference>
<keyword evidence="2" id="KW-0813">Transport</keyword>
<protein>
    <recommendedName>
        <fullName evidence="5">Clathrin/coatomer adaptor adaptin-like N-terminal domain-containing protein</fullName>
    </recommendedName>
</protein>
<evidence type="ECO:0000256" key="2">
    <source>
        <dbReference type="ARBA" id="ARBA00022448"/>
    </source>
</evidence>
<organism evidence="6 7">
    <name type="scientific">Naegleria fowleri</name>
    <name type="common">Brain eating amoeba</name>
    <dbReference type="NCBI Taxonomy" id="5763"/>
    <lineage>
        <taxon>Eukaryota</taxon>
        <taxon>Discoba</taxon>
        <taxon>Heterolobosea</taxon>
        <taxon>Tetramitia</taxon>
        <taxon>Eutetramitia</taxon>
        <taxon>Vahlkampfiidae</taxon>
        <taxon>Naegleria</taxon>
    </lineage>
</organism>
<dbReference type="OMA" id="QRCYEFS"/>
<sequence>MFKITELVSATFSQASSVVSQHFIPTPTTTTASAGGSGSASVIINSTLNSSSNILSSALASAAPHSNFDAISEQFAQFIERIGKVQSRELEYEEIQKMKKELRTKLSQNPNLINDRYEMKEVILRLLYCEMMGHSTEHFAAIHVVNFCALSDLSVYEKRLAYLALTLLLHRNHELMLLMINVIQKDLKSPRYLNVVSALIASAKLINLETIPAILPFVVPLLKHQRSEVRKRAISTLHSFYLMERERKCFNVGASNDDSFSGNYLQYIDLSLNDFDTSVLHAAMCFLCDYAADCHIQLISKQKEYLSQKLIEIIPYELKHIDKRVLKLSQVVVSILNQIIECNIFTDYIYGKLPAPWFQIKALQCLSLLGRYNKQVSQEMYEIIKSTYKRAEKAKNDIGTAVMFQCIKTATNIYPSPQLLNFIFDAVTRYIWNQDFKNVNSRYVSLEMLRMVLKSNPGLVLKHQDMVIDSLDSHDETIQKLTTRLLVKMVNKKNVKLIVERLTKCLKHVISVNDLYMAEEIIGYVSIILEKYGSIDLKWYSTALIKFLQVVGNERNMEGKPLISENATNKFTQTILNLQTGEEENTIQFVSTFLFRILEDAVHGSKNDFSNSIFTIAICVLKGMNNTTEDKSSRLPAGEHLVDLFVDMLNSPLDVDSSVKCCILSSLLDIYVQASWKDKLFERIENSLNVLKSSRNEEIVERTYQLFSIHSNARNCDSFSSIFSREKVATDSDLPFVRSFVIEQIKKGASLYSNQKKKEVFEALLSPASSKANKPLIIKVDNINQTELKLKSDQVQSATNDAHPEKKNKIIWGPEDSITVEEEKLINDKPEVVKMCNVKLKERQSFHHDSKQQTTNDFAKAESNNVSMNSADITSNAEALQETEESEMIITITC</sequence>
<dbReference type="InterPro" id="IPR016024">
    <property type="entry name" value="ARM-type_fold"/>
</dbReference>
<dbReference type="VEuPathDB" id="AmoebaDB:FDP41_004406"/>
<evidence type="ECO:0000259" key="5">
    <source>
        <dbReference type="Pfam" id="PF01602"/>
    </source>
</evidence>
<feature type="domain" description="Clathrin/coatomer adaptor adaptin-like N-terminal" evidence="5">
    <location>
        <begin position="98"/>
        <end position="553"/>
    </location>
</feature>
<dbReference type="Gene3D" id="1.25.10.10">
    <property type="entry name" value="Leucine-rich Repeat Variant"/>
    <property type="match status" value="1"/>
</dbReference>
<evidence type="ECO:0000313" key="6">
    <source>
        <dbReference type="EMBL" id="KAF0976507.1"/>
    </source>
</evidence>
<name>A0A6A5BHV6_NAEFO</name>
<keyword evidence="4" id="KW-0472">Membrane</keyword>
<evidence type="ECO:0000313" key="7">
    <source>
        <dbReference type="Proteomes" id="UP000444721"/>
    </source>
</evidence>
<dbReference type="InterPro" id="IPR002553">
    <property type="entry name" value="Clathrin/coatomer_adapt-like_N"/>
</dbReference>
<proteinExistence type="predicted"/>
<evidence type="ECO:0000256" key="1">
    <source>
        <dbReference type="ARBA" id="ARBA00004308"/>
    </source>
</evidence>
<dbReference type="RefSeq" id="XP_044561220.1">
    <property type="nucleotide sequence ID" value="XM_044707817.1"/>
</dbReference>
<comment type="subcellular location">
    <subcellularLocation>
        <location evidence="1">Endomembrane system</location>
    </subcellularLocation>
</comment>
<dbReference type="PANTHER" id="PTHR22780">
    <property type="entry name" value="ADAPTIN, ALPHA/GAMMA/EPSILON"/>
    <property type="match status" value="1"/>
</dbReference>
<keyword evidence="7" id="KW-1185">Reference proteome</keyword>
<reference evidence="6 7" key="1">
    <citation type="journal article" date="2019" name="Sci. Rep.">
        <title>Nanopore sequencing improves the draft genome of the human pathogenic amoeba Naegleria fowleri.</title>
        <authorList>
            <person name="Liechti N."/>
            <person name="Schurch N."/>
            <person name="Bruggmann R."/>
            <person name="Wittwer M."/>
        </authorList>
    </citation>
    <scope>NUCLEOTIDE SEQUENCE [LARGE SCALE GENOMIC DNA]</scope>
    <source>
        <strain evidence="6 7">ATCC 30894</strain>
    </source>
</reference>
<comment type="caution">
    <text evidence="6">The sequence shown here is derived from an EMBL/GenBank/DDBJ whole genome shotgun (WGS) entry which is preliminary data.</text>
</comment>
<dbReference type="EMBL" id="VFQX01000037">
    <property type="protein sequence ID" value="KAF0976507.1"/>
    <property type="molecule type" value="Genomic_DNA"/>
</dbReference>
<dbReference type="SUPFAM" id="SSF48371">
    <property type="entry name" value="ARM repeat"/>
    <property type="match status" value="1"/>
</dbReference>
<dbReference type="InterPro" id="IPR050840">
    <property type="entry name" value="Adaptor_Complx_Large_Subunit"/>
</dbReference>
<dbReference type="AlphaFoldDB" id="A0A6A5BHV6"/>
<dbReference type="GO" id="GO:0030117">
    <property type="term" value="C:membrane coat"/>
    <property type="evidence" value="ECO:0007669"/>
    <property type="project" value="InterPro"/>
</dbReference>
<dbReference type="GO" id="GO:0006886">
    <property type="term" value="P:intracellular protein transport"/>
    <property type="evidence" value="ECO:0007669"/>
    <property type="project" value="InterPro"/>
</dbReference>